<dbReference type="GO" id="GO:0015031">
    <property type="term" value="P:protein transport"/>
    <property type="evidence" value="ECO:0007669"/>
    <property type="project" value="UniProtKB-KW"/>
</dbReference>
<evidence type="ECO:0000259" key="3">
    <source>
        <dbReference type="PROSITE" id="PS50969"/>
    </source>
</evidence>
<keyword evidence="1" id="KW-0809">Transit peptide</keyword>
<comment type="caution">
    <text evidence="4">The sequence shown here is derived from an EMBL/GenBank/DDBJ whole genome shotgun (WGS) entry which is preliminary data.</text>
</comment>
<comment type="subunit">
    <text evidence="1">Component of the TIM23 complex.</text>
</comment>
<feature type="domain" description="FCP1 homology" evidence="3">
    <location>
        <begin position="163"/>
        <end position="330"/>
    </location>
</feature>
<sequence>MAAWTLALPALAATAWLLIGGLVSALAPGLILSLGLHARAWNAARRHRPLDSACRGNPRSAADGEDPTGVGCDQDDAAQLASEAKLLQKEEAAAGIEDDELLGEGAGCAEGIPAFPGLPETPRADVRRRTPGYASLTRHSSMPRERPRLQSHPVPRELDLFLDEPSNLTVVLDLDETLVRSYGQDDVPVHLELCRHLARLEVDCGGGSTVVSFLRPGLLEFLARVSRLANVYVYTAGDADYARPLIQMLDADGRFFLGSLYRDSTVATSVHDHVKDLARLGGDLARTVLVDNNPYSFLLQPDNGLLCESFFGEPGDRHLLEDVLPTLHLLARVPDVRPILRRRYNLAGWCRALEGWCS</sequence>
<evidence type="ECO:0000313" key="5">
    <source>
        <dbReference type="Proteomes" id="UP000708148"/>
    </source>
</evidence>
<dbReference type="InterPro" id="IPR050365">
    <property type="entry name" value="TIM50"/>
</dbReference>
<keyword evidence="1" id="KW-0496">Mitochondrion</keyword>
<dbReference type="InterPro" id="IPR023214">
    <property type="entry name" value="HAD_sf"/>
</dbReference>
<dbReference type="CDD" id="cd07521">
    <property type="entry name" value="HAD_FCP1-like"/>
    <property type="match status" value="1"/>
</dbReference>
<keyword evidence="5" id="KW-1185">Reference proteome</keyword>
<dbReference type="Pfam" id="PF03031">
    <property type="entry name" value="NIF"/>
    <property type="match status" value="1"/>
</dbReference>
<reference evidence="4" key="1">
    <citation type="submission" date="2020-12" db="EMBL/GenBank/DDBJ databases">
        <authorList>
            <person name="Iha C."/>
        </authorList>
    </citation>
    <scope>NUCLEOTIDE SEQUENCE</scope>
</reference>
<dbReference type="Gene3D" id="3.40.50.1000">
    <property type="entry name" value="HAD superfamily/HAD-like"/>
    <property type="match status" value="1"/>
</dbReference>
<comment type="similarity">
    <text evidence="1">Belongs to the TIM50 family.</text>
</comment>
<dbReference type="InterPro" id="IPR004274">
    <property type="entry name" value="FCP1_dom"/>
</dbReference>
<comment type="subcellular location">
    <subcellularLocation>
        <location evidence="1">Mitochondrion inner membrane</location>
        <topology evidence="1">Single-pass membrane protein</topology>
    </subcellularLocation>
</comment>
<accession>A0A8S1ISX4</accession>
<feature type="region of interest" description="Disordered" evidence="2">
    <location>
        <begin position="48"/>
        <end position="72"/>
    </location>
</feature>
<keyword evidence="1" id="KW-0811">Translocation</keyword>
<dbReference type="PANTHER" id="PTHR12210">
    <property type="entry name" value="DULLARD PROTEIN PHOSPHATASE"/>
    <property type="match status" value="1"/>
</dbReference>
<name>A0A8S1ISX4_9CHLO</name>
<keyword evidence="1" id="KW-0653">Protein transport</keyword>
<dbReference type="AlphaFoldDB" id="A0A8S1ISX4"/>
<dbReference type="SMART" id="SM00577">
    <property type="entry name" value="CPDc"/>
    <property type="match status" value="1"/>
</dbReference>
<organism evidence="4 5">
    <name type="scientific">Ostreobium quekettii</name>
    <dbReference type="NCBI Taxonomy" id="121088"/>
    <lineage>
        <taxon>Eukaryota</taxon>
        <taxon>Viridiplantae</taxon>
        <taxon>Chlorophyta</taxon>
        <taxon>core chlorophytes</taxon>
        <taxon>Ulvophyceae</taxon>
        <taxon>TCBD clade</taxon>
        <taxon>Bryopsidales</taxon>
        <taxon>Ostreobineae</taxon>
        <taxon>Ostreobiaceae</taxon>
        <taxon>Ostreobium</taxon>
    </lineage>
</organism>
<dbReference type="EMBL" id="CAJHUC010000596">
    <property type="protein sequence ID" value="CAD7697054.1"/>
    <property type="molecule type" value="Genomic_DNA"/>
</dbReference>
<dbReference type="SUPFAM" id="SSF56784">
    <property type="entry name" value="HAD-like"/>
    <property type="match status" value="1"/>
</dbReference>
<evidence type="ECO:0000256" key="1">
    <source>
        <dbReference type="RuleBase" id="RU365079"/>
    </source>
</evidence>
<protein>
    <recommendedName>
        <fullName evidence="1">Mitochondrial import inner membrane translocase subunit TIM50</fullName>
    </recommendedName>
</protein>
<evidence type="ECO:0000256" key="2">
    <source>
        <dbReference type="SAM" id="MobiDB-lite"/>
    </source>
</evidence>
<keyword evidence="1" id="KW-0813">Transport</keyword>
<dbReference type="Proteomes" id="UP000708148">
    <property type="component" value="Unassembled WGS sequence"/>
</dbReference>
<dbReference type="PROSITE" id="PS50969">
    <property type="entry name" value="FCP1"/>
    <property type="match status" value="1"/>
</dbReference>
<proteinExistence type="inferred from homology"/>
<evidence type="ECO:0000313" key="4">
    <source>
        <dbReference type="EMBL" id="CAD7697054.1"/>
    </source>
</evidence>
<feature type="compositionally biased region" description="Basic and acidic residues" evidence="2">
    <location>
        <begin position="142"/>
        <end position="152"/>
    </location>
</feature>
<comment type="function">
    <text evidence="1">Essential component of the TIM23 complex, a complex that mediates the translocation of transit peptide-containing proteins across the mitochondrial inner membrane.</text>
</comment>
<dbReference type="GO" id="GO:0005744">
    <property type="term" value="C:TIM23 mitochondrial import inner membrane translocase complex"/>
    <property type="evidence" value="ECO:0007669"/>
    <property type="project" value="UniProtKB-UniRule"/>
</dbReference>
<dbReference type="InterPro" id="IPR036412">
    <property type="entry name" value="HAD-like_sf"/>
</dbReference>
<gene>
    <name evidence="4" type="ORF">OSTQU699_LOCUS2415</name>
</gene>
<feature type="region of interest" description="Disordered" evidence="2">
    <location>
        <begin position="133"/>
        <end position="152"/>
    </location>
</feature>
<dbReference type="OrthoDB" id="277011at2759"/>